<evidence type="ECO:0000313" key="3">
    <source>
        <dbReference type="Proteomes" id="UP001141552"/>
    </source>
</evidence>
<sequence length="381" mass="43148">MVFDCALLDYSALLHFAEATTREASPAQEEATTREASPSQEGRIKTRKFIPWVCESSLDGLFRVERGSSMITLGKTSWRVFWLLREYVWGLVDSGLSCSNMWEVMVVEEYLGNHTIVSLQTSCLEIEEGNLEASRRNVKMLPTMLAFLYDNRVNDFASRKGLQAFHTFVPWLHASLYVRILYEDISMGAFLMFAHPAFYDKAEFFRLCMKIYEVWQRNPEVYETLVTMSDPVTDPGSWDDLLAKSTLYSVKDSLDRARNNWKDTANPSALMKGGVGPFHRNSACHFKIKKGETTQLVVRDLRKFLPDVIAKVYHELVSKLCHDGVQSKEEDCFKAFKADLIEILSGGPFGFKFKASGKVQAHRSSGFSATGVAVNKLVVAH</sequence>
<feature type="region of interest" description="Disordered" evidence="1">
    <location>
        <begin position="24"/>
        <end position="43"/>
    </location>
</feature>
<accession>A0A9Q0F0G4</accession>
<reference evidence="2" key="2">
    <citation type="journal article" date="2023" name="Plants (Basel)">
        <title>Annotation of the Turnera subulata (Passifloraceae) Draft Genome Reveals the S-Locus Evolved after the Divergence of Turneroideae from Passifloroideae in a Stepwise Manner.</title>
        <authorList>
            <person name="Henning P.M."/>
            <person name="Roalson E.H."/>
            <person name="Mir W."/>
            <person name="McCubbin A.G."/>
            <person name="Shore J.S."/>
        </authorList>
    </citation>
    <scope>NUCLEOTIDE SEQUENCE</scope>
    <source>
        <strain evidence="2">F60SS</strain>
    </source>
</reference>
<organism evidence="2 3">
    <name type="scientific">Turnera subulata</name>
    <dbReference type="NCBI Taxonomy" id="218843"/>
    <lineage>
        <taxon>Eukaryota</taxon>
        <taxon>Viridiplantae</taxon>
        <taxon>Streptophyta</taxon>
        <taxon>Embryophyta</taxon>
        <taxon>Tracheophyta</taxon>
        <taxon>Spermatophyta</taxon>
        <taxon>Magnoliopsida</taxon>
        <taxon>eudicotyledons</taxon>
        <taxon>Gunneridae</taxon>
        <taxon>Pentapetalae</taxon>
        <taxon>rosids</taxon>
        <taxon>fabids</taxon>
        <taxon>Malpighiales</taxon>
        <taxon>Passifloraceae</taxon>
        <taxon>Turnera</taxon>
    </lineage>
</organism>
<proteinExistence type="predicted"/>
<comment type="caution">
    <text evidence="2">The sequence shown here is derived from an EMBL/GenBank/DDBJ whole genome shotgun (WGS) entry which is preliminary data.</text>
</comment>
<protein>
    <submittedName>
        <fullName evidence="2">Uncharacterized protein</fullName>
    </submittedName>
</protein>
<dbReference type="EMBL" id="JAKUCV010007592">
    <property type="protein sequence ID" value="KAJ4822709.1"/>
    <property type="molecule type" value="Genomic_DNA"/>
</dbReference>
<name>A0A9Q0F0G4_9ROSI</name>
<evidence type="ECO:0000313" key="2">
    <source>
        <dbReference type="EMBL" id="KAJ4822709.1"/>
    </source>
</evidence>
<evidence type="ECO:0000256" key="1">
    <source>
        <dbReference type="SAM" id="MobiDB-lite"/>
    </source>
</evidence>
<dbReference type="AlphaFoldDB" id="A0A9Q0F0G4"/>
<keyword evidence="3" id="KW-1185">Reference proteome</keyword>
<dbReference type="Proteomes" id="UP001141552">
    <property type="component" value="Unassembled WGS sequence"/>
</dbReference>
<gene>
    <name evidence="2" type="ORF">Tsubulata_028973</name>
</gene>
<reference evidence="2" key="1">
    <citation type="submission" date="2022-02" db="EMBL/GenBank/DDBJ databases">
        <authorList>
            <person name="Henning P.M."/>
            <person name="McCubbin A.G."/>
            <person name="Shore J.S."/>
        </authorList>
    </citation>
    <scope>NUCLEOTIDE SEQUENCE</scope>
    <source>
        <strain evidence="2">F60SS</strain>
        <tissue evidence="2">Leaves</tissue>
    </source>
</reference>